<keyword evidence="6" id="KW-0411">Iron-sulfur</keyword>
<dbReference type="NCBIfam" id="TIGR03942">
    <property type="entry name" value="sulfatase_rSAM"/>
    <property type="match status" value="1"/>
</dbReference>
<evidence type="ECO:0000313" key="10">
    <source>
        <dbReference type="Proteomes" id="UP001549366"/>
    </source>
</evidence>
<dbReference type="InterPro" id="IPR023885">
    <property type="entry name" value="4Fe4S-binding_SPASM_dom"/>
</dbReference>
<sequence>MQPNPSRKNGWLYFQLKSSEISGSSEYSGLPYSCIPSIEPFMKASTLIPVTPLPSAKKDLSPTPAYQRRFHVMAKPAGAQCNLDCDYCFYLHKEDLLQQPKKPVMDDATLERFIANYIDSQDGEEIVFSWQGGEPTLMGLDFYKKVVALQKKYQPQGVRIENDLQTNGVLLNDKWCEFLAENNFLVGISIDGPRELHDKCRKMRSGKPTFDKVMAAIDCMKRHGVRFNVLAVINRYNAKYPLEVYRFLTREVGATYVQFTPCVEPKDFTTTAPQFWSESMIPVQDSPRCKPGHPLSVVHDWSVDADDWGEFLKVTFEEWVNNDMGRVLVNLFETAVAQTLGKPAQICATAEFCGKGAAVEHDGKVYSCDHYVYPEYELANIHDMSLADMVISDRQKAFGLGKRNTLPKQCKKCHFLRLCWGECPKNRLLKTKDGEPGLNYLCSGMHAFYQYAAPMLVGIATLVKQGKLPLARQ</sequence>
<keyword evidence="4" id="KW-0479">Metal-binding</keyword>
<dbReference type="SFLD" id="SFLDG01067">
    <property type="entry name" value="SPASM/twitch_domain_containing"/>
    <property type="match status" value="1"/>
</dbReference>
<organism evidence="9 10">
    <name type="scientific">Endozoicomonas lisbonensis</name>
    <dbReference type="NCBI Taxonomy" id="3120522"/>
    <lineage>
        <taxon>Bacteria</taxon>
        <taxon>Pseudomonadati</taxon>
        <taxon>Pseudomonadota</taxon>
        <taxon>Gammaproteobacteria</taxon>
        <taxon>Oceanospirillales</taxon>
        <taxon>Endozoicomonadaceae</taxon>
        <taxon>Endozoicomonas</taxon>
    </lineage>
</organism>
<evidence type="ECO:0000256" key="4">
    <source>
        <dbReference type="ARBA" id="ARBA00022723"/>
    </source>
</evidence>
<dbReference type="PANTHER" id="PTHR43273">
    <property type="entry name" value="ANAEROBIC SULFATASE-MATURATING ENZYME HOMOLOG ASLB-RELATED"/>
    <property type="match status" value="1"/>
</dbReference>
<dbReference type="InterPro" id="IPR007197">
    <property type="entry name" value="rSAM"/>
</dbReference>
<comment type="caution">
    <text evidence="9">The sequence shown here is derived from an EMBL/GenBank/DDBJ whole genome shotgun (WGS) entry which is preliminary data.</text>
</comment>
<evidence type="ECO:0000259" key="8">
    <source>
        <dbReference type="PROSITE" id="PS51918"/>
    </source>
</evidence>
<dbReference type="SFLD" id="SFLDG01072">
    <property type="entry name" value="dehydrogenase_like"/>
    <property type="match status" value="1"/>
</dbReference>
<dbReference type="CDD" id="cd21120">
    <property type="entry name" value="SPASM_anSME"/>
    <property type="match status" value="1"/>
</dbReference>
<comment type="cofactor">
    <cofactor evidence="1">
        <name>[4Fe-4S] cluster</name>
        <dbReference type="ChEBI" id="CHEBI:49883"/>
    </cofactor>
</comment>
<keyword evidence="3" id="KW-0949">S-adenosyl-L-methionine</keyword>
<dbReference type="InterPro" id="IPR023867">
    <property type="entry name" value="Sulphatase_maturase_rSAM"/>
</dbReference>
<dbReference type="InterPro" id="IPR013785">
    <property type="entry name" value="Aldolase_TIM"/>
</dbReference>
<keyword evidence="10" id="KW-1185">Reference proteome</keyword>
<evidence type="ECO:0000256" key="6">
    <source>
        <dbReference type="ARBA" id="ARBA00023014"/>
    </source>
</evidence>
<dbReference type="PROSITE" id="PS51918">
    <property type="entry name" value="RADICAL_SAM"/>
    <property type="match status" value="1"/>
</dbReference>
<comment type="similarity">
    <text evidence="7">Belongs to the radical SAM superfamily. Anaerobic sulfatase-maturating enzyme family.</text>
</comment>
<dbReference type="Gene3D" id="3.20.20.70">
    <property type="entry name" value="Aldolase class I"/>
    <property type="match status" value="1"/>
</dbReference>
<dbReference type="EMBL" id="JBEWTB010000002">
    <property type="protein sequence ID" value="MET4755147.1"/>
    <property type="molecule type" value="Genomic_DNA"/>
</dbReference>
<dbReference type="PANTHER" id="PTHR43273:SF3">
    <property type="entry name" value="ANAEROBIC SULFATASE-MATURATING ENZYME HOMOLOG ASLB-RELATED"/>
    <property type="match status" value="1"/>
</dbReference>
<name>A0ABV2SBM3_9GAMM</name>
<accession>A0ABV2SBM3</accession>
<dbReference type="Pfam" id="PF13186">
    <property type="entry name" value="SPASM"/>
    <property type="match status" value="1"/>
</dbReference>
<keyword evidence="2" id="KW-0004">4Fe-4S</keyword>
<dbReference type="SFLD" id="SFLDS00029">
    <property type="entry name" value="Radical_SAM"/>
    <property type="match status" value="1"/>
</dbReference>
<evidence type="ECO:0000313" key="9">
    <source>
        <dbReference type="EMBL" id="MET4755147.1"/>
    </source>
</evidence>
<feature type="domain" description="Radical SAM core" evidence="8">
    <location>
        <begin position="64"/>
        <end position="294"/>
    </location>
</feature>
<dbReference type="SFLD" id="SFLDG01384">
    <property type="entry name" value="thioether_bond_formation_requi"/>
    <property type="match status" value="1"/>
</dbReference>
<dbReference type="SFLD" id="SFLDF00285">
    <property type="entry name" value="anaerobic_Ser-type_sulfatase-m"/>
    <property type="match status" value="1"/>
</dbReference>
<gene>
    <name evidence="9" type="ORF">V5J35_000339</name>
</gene>
<reference evidence="9 10" key="1">
    <citation type="submission" date="2024-06" db="EMBL/GenBank/DDBJ databases">
        <title>Genomic Encyclopedia of Type Strains, Phase V (KMG-V): Genome sequencing to study the core and pangenomes of soil and plant-associated prokaryotes.</title>
        <authorList>
            <person name="Whitman W."/>
        </authorList>
    </citation>
    <scope>NUCLEOTIDE SEQUENCE [LARGE SCALE GENOMIC DNA]</scope>
    <source>
        <strain evidence="9 10">NE40</strain>
    </source>
</reference>
<evidence type="ECO:0000256" key="3">
    <source>
        <dbReference type="ARBA" id="ARBA00022691"/>
    </source>
</evidence>
<dbReference type="InterPro" id="IPR034491">
    <property type="entry name" value="Anaerob_Ser_sulfatase-maturase"/>
</dbReference>
<proteinExistence type="inferred from homology"/>
<keyword evidence="5" id="KW-0408">Iron</keyword>
<dbReference type="SFLD" id="SFLDG01386">
    <property type="entry name" value="main_SPASM_domain-containing"/>
    <property type="match status" value="1"/>
</dbReference>
<evidence type="ECO:0000256" key="2">
    <source>
        <dbReference type="ARBA" id="ARBA00022485"/>
    </source>
</evidence>
<evidence type="ECO:0000256" key="5">
    <source>
        <dbReference type="ARBA" id="ARBA00023004"/>
    </source>
</evidence>
<dbReference type="Pfam" id="PF04055">
    <property type="entry name" value="Radical_SAM"/>
    <property type="match status" value="1"/>
</dbReference>
<dbReference type="InterPro" id="IPR047207">
    <property type="entry name" value="SPASM_anSME"/>
</dbReference>
<dbReference type="CDD" id="cd01335">
    <property type="entry name" value="Radical_SAM"/>
    <property type="match status" value="1"/>
</dbReference>
<dbReference type="NCBIfam" id="TIGR04085">
    <property type="entry name" value="rSAM_more_4Fe4S"/>
    <property type="match status" value="1"/>
</dbReference>
<evidence type="ECO:0000256" key="1">
    <source>
        <dbReference type="ARBA" id="ARBA00001966"/>
    </source>
</evidence>
<protein>
    <recommendedName>
        <fullName evidence="8">Radical SAM core domain-containing protein</fullName>
    </recommendedName>
</protein>
<dbReference type="SUPFAM" id="SSF102114">
    <property type="entry name" value="Radical SAM enzymes"/>
    <property type="match status" value="1"/>
</dbReference>
<dbReference type="InterPro" id="IPR058240">
    <property type="entry name" value="rSAM_sf"/>
</dbReference>
<dbReference type="Proteomes" id="UP001549366">
    <property type="component" value="Unassembled WGS sequence"/>
</dbReference>
<evidence type="ECO:0000256" key="7">
    <source>
        <dbReference type="ARBA" id="ARBA00023601"/>
    </source>
</evidence>